<reference evidence="1" key="1">
    <citation type="submission" date="2018-02" db="EMBL/GenBank/DDBJ databases">
        <authorList>
            <person name="Cohen D.B."/>
            <person name="Kent A.D."/>
        </authorList>
    </citation>
    <scope>NUCLEOTIDE SEQUENCE</scope>
</reference>
<name>A0A2N9EN05_FAGSY</name>
<organism evidence="1">
    <name type="scientific">Fagus sylvatica</name>
    <name type="common">Beechnut</name>
    <dbReference type="NCBI Taxonomy" id="28930"/>
    <lineage>
        <taxon>Eukaryota</taxon>
        <taxon>Viridiplantae</taxon>
        <taxon>Streptophyta</taxon>
        <taxon>Embryophyta</taxon>
        <taxon>Tracheophyta</taxon>
        <taxon>Spermatophyta</taxon>
        <taxon>Magnoliopsida</taxon>
        <taxon>eudicotyledons</taxon>
        <taxon>Gunneridae</taxon>
        <taxon>Pentapetalae</taxon>
        <taxon>rosids</taxon>
        <taxon>fabids</taxon>
        <taxon>Fagales</taxon>
        <taxon>Fagaceae</taxon>
        <taxon>Fagus</taxon>
    </lineage>
</organism>
<accession>A0A2N9EN05</accession>
<protein>
    <submittedName>
        <fullName evidence="1">Uncharacterized protein</fullName>
    </submittedName>
</protein>
<proteinExistence type="predicted"/>
<dbReference type="EMBL" id="OIVN01000599">
    <property type="protein sequence ID" value="SPC82775.1"/>
    <property type="molecule type" value="Genomic_DNA"/>
</dbReference>
<dbReference type="EMBL" id="OIVN01000203">
    <property type="protein sequence ID" value="SPC76198.1"/>
    <property type="molecule type" value="Genomic_DNA"/>
</dbReference>
<gene>
    <name evidence="2" type="ORF">FSB_LOCUS10657</name>
    <name evidence="1" type="ORF">FSB_LOCUS4080</name>
</gene>
<dbReference type="AlphaFoldDB" id="A0A2N9EN05"/>
<evidence type="ECO:0000313" key="1">
    <source>
        <dbReference type="EMBL" id="SPC76198.1"/>
    </source>
</evidence>
<evidence type="ECO:0000313" key="2">
    <source>
        <dbReference type="EMBL" id="SPC82775.1"/>
    </source>
</evidence>
<sequence length="86" mass="9623">MSTDGAKVLEVLAHGGVFFEEQLERFGALVRLCDNEECFKEVIGAEPDIDAEACGDWWSSLRGWPIYTVGADLQSFLSKSTNELHW</sequence>